<organism evidence="1 2">
    <name type="scientific">Trifolium medium</name>
    <dbReference type="NCBI Taxonomy" id="97028"/>
    <lineage>
        <taxon>Eukaryota</taxon>
        <taxon>Viridiplantae</taxon>
        <taxon>Streptophyta</taxon>
        <taxon>Embryophyta</taxon>
        <taxon>Tracheophyta</taxon>
        <taxon>Spermatophyta</taxon>
        <taxon>Magnoliopsida</taxon>
        <taxon>eudicotyledons</taxon>
        <taxon>Gunneridae</taxon>
        <taxon>Pentapetalae</taxon>
        <taxon>rosids</taxon>
        <taxon>fabids</taxon>
        <taxon>Fabales</taxon>
        <taxon>Fabaceae</taxon>
        <taxon>Papilionoideae</taxon>
        <taxon>50 kb inversion clade</taxon>
        <taxon>NPAAA clade</taxon>
        <taxon>Hologalegina</taxon>
        <taxon>IRL clade</taxon>
        <taxon>Trifolieae</taxon>
        <taxon>Trifolium</taxon>
    </lineage>
</organism>
<comment type="caution">
    <text evidence="1">The sequence shown here is derived from an EMBL/GenBank/DDBJ whole genome shotgun (WGS) entry which is preliminary data.</text>
</comment>
<sequence>FGFAMVHGRYMVTQVGCSAMDATTLYGVRRDQGQLRLWFTGIGLRIQIQL</sequence>
<evidence type="ECO:0000313" key="2">
    <source>
        <dbReference type="Proteomes" id="UP000265520"/>
    </source>
</evidence>
<accession>A0A392VF23</accession>
<feature type="non-terminal residue" evidence="1">
    <location>
        <position position="1"/>
    </location>
</feature>
<name>A0A392VF23_9FABA</name>
<dbReference type="AlphaFoldDB" id="A0A392VF23"/>
<dbReference type="Proteomes" id="UP000265520">
    <property type="component" value="Unassembled WGS sequence"/>
</dbReference>
<dbReference type="EMBL" id="LXQA011130970">
    <property type="protein sequence ID" value="MCI86062.1"/>
    <property type="molecule type" value="Genomic_DNA"/>
</dbReference>
<proteinExistence type="predicted"/>
<protein>
    <submittedName>
        <fullName evidence="1">Uncharacterized protein</fullName>
    </submittedName>
</protein>
<reference evidence="1 2" key="1">
    <citation type="journal article" date="2018" name="Front. Plant Sci.">
        <title>Red Clover (Trifolium pratense) and Zigzag Clover (T. medium) - A Picture of Genomic Similarities and Differences.</title>
        <authorList>
            <person name="Dluhosova J."/>
            <person name="Istvanek J."/>
            <person name="Nedelnik J."/>
            <person name="Repkova J."/>
        </authorList>
    </citation>
    <scope>NUCLEOTIDE SEQUENCE [LARGE SCALE GENOMIC DNA]</scope>
    <source>
        <strain evidence="2">cv. 10/8</strain>
        <tissue evidence="1">Leaf</tissue>
    </source>
</reference>
<evidence type="ECO:0000313" key="1">
    <source>
        <dbReference type="EMBL" id="MCI86062.1"/>
    </source>
</evidence>
<keyword evidence="2" id="KW-1185">Reference proteome</keyword>